<dbReference type="RefSeq" id="WP_013176328.1">
    <property type="nucleotide sequence ID" value="NC_014220.1"/>
</dbReference>
<keyword evidence="14" id="KW-0547">Nucleotide-binding</keyword>
<feature type="binding site" evidence="14">
    <location>
        <begin position="143"/>
        <end position="145"/>
    </location>
    <ligand>
        <name>FAD</name>
        <dbReference type="ChEBI" id="CHEBI:57692"/>
    </ligand>
</feature>
<keyword evidence="5" id="KW-0963">Cytoplasm</keyword>
<keyword evidence="10" id="KW-1015">Disulfide bond</keyword>
<organism evidence="19 20">
    <name type="scientific">Syntrophothermus lipocalidus (strain DSM 12680 / TGB-C1)</name>
    <dbReference type="NCBI Taxonomy" id="643648"/>
    <lineage>
        <taxon>Bacteria</taxon>
        <taxon>Bacillati</taxon>
        <taxon>Bacillota</taxon>
        <taxon>Clostridia</taxon>
        <taxon>Eubacteriales</taxon>
        <taxon>Syntrophomonadaceae</taxon>
        <taxon>Syntrophothermus</taxon>
    </lineage>
</organism>
<dbReference type="AlphaFoldDB" id="D7CJH1"/>
<dbReference type="EMBL" id="CP002048">
    <property type="protein sequence ID" value="ADI02926.1"/>
    <property type="molecule type" value="Genomic_DNA"/>
</dbReference>
<dbReference type="Proteomes" id="UP000000378">
    <property type="component" value="Chromosome"/>
</dbReference>
<evidence type="ECO:0000256" key="11">
    <source>
        <dbReference type="ARBA" id="ARBA00023284"/>
    </source>
</evidence>
<evidence type="ECO:0000313" key="20">
    <source>
        <dbReference type="Proteomes" id="UP000000378"/>
    </source>
</evidence>
<dbReference type="InterPro" id="IPR004099">
    <property type="entry name" value="Pyr_nucl-diS_OxRdtase_dimer"/>
</dbReference>
<evidence type="ECO:0000313" key="19">
    <source>
        <dbReference type="EMBL" id="ADI02926.1"/>
    </source>
</evidence>
<dbReference type="Pfam" id="PF02852">
    <property type="entry name" value="Pyr_redox_dim"/>
    <property type="match status" value="1"/>
</dbReference>
<evidence type="ECO:0000256" key="16">
    <source>
        <dbReference type="RuleBase" id="RU003692"/>
    </source>
</evidence>
<comment type="catalytic activity">
    <reaction evidence="12 16">
        <text>N(6)-[(R)-dihydrolipoyl]-L-lysyl-[protein] + NAD(+) = N(6)-[(R)-lipoyl]-L-lysyl-[protein] + NADH + H(+)</text>
        <dbReference type="Rhea" id="RHEA:15045"/>
        <dbReference type="Rhea" id="RHEA-COMP:10474"/>
        <dbReference type="Rhea" id="RHEA-COMP:10475"/>
        <dbReference type="ChEBI" id="CHEBI:15378"/>
        <dbReference type="ChEBI" id="CHEBI:57540"/>
        <dbReference type="ChEBI" id="CHEBI:57945"/>
        <dbReference type="ChEBI" id="CHEBI:83099"/>
        <dbReference type="ChEBI" id="CHEBI:83100"/>
        <dbReference type="EC" id="1.8.1.4"/>
    </reaction>
</comment>
<comment type="cofactor">
    <cofactor evidence="14 16">
        <name>FAD</name>
        <dbReference type="ChEBI" id="CHEBI:57692"/>
    </cofactor>
    <text evidence="14 16">Binds 1 FAD per subunit.</text>
</comment>
<dbReference type="OrthoDB" id="9807946at2"/>
<dbReference type="Gene3D" id="3.50.50.60">
    <property type="entry name" value="FAD/NAD(P)-binding domain"/>
    <property type="match status" value="2"/>
</dbReference>
<evidence type="ECO:0000256" key="6">
    <source>
        <dbReference type="ARBA" id="ARBA00022630"/>
    </source>
</evidence>
<feature type="domain" description="FAD/NAD(P)-binding" evidence="18">
    <location>
        <begin position="6"/>
        <end position="324"/>
    </location>
</feature>
<dbReference type="GO" id="GO:0006103">
    <property type="term" value="P:2-oxoglutarate metabolic process"/>
    <property type="evidence" value="ECO:0007669"/>
    <property type="project" value="TreeGrafter"/>
</dbReference>
<dbReference type="EC" id="1.8.1.4" evidence="3 16"/>
<reference evidence="19 20" key="2">
    <citation type="journal article" date="2010" name="Stand. Genomic Sci.">
        <title>Complete genome sequence of Syntrophothermus lipocalidus type strain (TGB-C1).</title>
        <authorList>
            <person name="Djao O.D."/>
            <person name="Zhang X."/>
            <person name="Lucas S."/>
            <person name="Lapidus A."/>
            <person name="Del Rio T.G."/>
            <person name="Nolan M."/>
            <person name="Tice H."/>
            <person name="Cheng J.F."/>
            <person name="Han C."/>
            <person name="Tapia R."/>
            <person name="Goodwin L."/>
            <person name="Pitluck S."/>
            <person name="Liolios K."/>
            <person name="Ivanova N."/>
            <person name="Mavromatis K."/>
            <person name="Mikhailova N."/>
            <person name="Ovchinnikova G."/>
            <person name="Pati A."/>
            <person name="Brambilla E."/>
            <person name="Chen A."/>
            <person name="Palaniappan K."/>
            <person name="Land M."/>
            <person name="Hauser L."/>
            <person name="Chang Y.J."/>
            <person name="Jeffries C.D."/>
            <person name="Rohde M."/>
            <person name="Sikorski J."/>
            <person name="Spring S."/>
            <person name="Goker M."/>
            <person name="Detter J.C."/>
            <person name="Woyke T."/>
            <person name="Bristow J."/>
            <person name="Eisen J.A."/>
            <person name="Markowitz V."/>
            <person name="Hugenholtz P."/>
            <person name="Kyrpides N.C."/>
            <person name="Klenk H.P."/>
        </authorList>
    </citation>
    <scope>NUCLEOTIDE SEQUENCE [LARGE SCALE GENOMIC DNA]</scope>
    <source>
        <strain evidence="20">DSM 12680 / TGB-C1</strain>
    </source>
</reference>
<dbReference type="InterPro" id="IPR036188">
    <property type="entry name" value="FAD/NAD-bd_sf"/>
</dbReference>
<keyword evidence="20" id="KW-1185">Reference proteome</keyword>
<sequence>MGEQVFDVVFIGGGPAGYQGAIRAAQLGMKVAVVESRELGGVCLNRGCIPTKAIRASVEVLSRARRAKAYGIEIETARPDIKAIIARKNKVVGLLRGGISQLFRSRSIEHLEGTGTLLSPREVEVETANGIIRLKAGKIVIATGSRPSIPSPFTGLTGENKGVLTTDDILEVSRVPASLLIVGAGAVGVEMASIMAELGSSVTLLEMKDRILPGEDLEMASYMTRMLKRQKVKVLTGLSVNEAAVGDKVTVMLSNGQKWEGDAVLMAAGRVPNVESIGLRAVGLAENGRPLAVNEHMETGISGIFAAGDVVGGWLLAHVAFAEGITAAENAAGLTSRMDYRVVPRCVFAFPEYAAVGLSEEEAKEQFPATAFSFPFKSLGMAQALGEWEGMVKLVVHEKNGQILGGHVIGPHAADLVAEIALAMRHQIPAKGIVDTIHTHPTLSEAVLETAQAACGQAIHMLPGEHTNK</sequence>
<keyword evidence="8 16" id="KW-0560">Oxidoreductase</keyword>
<comment type="subcellular location">
    <subcellularLocation>
        <location evidence="1">Cytoplasm</location>
    </subcellularLocation>
</comment>
<feature type="binding site" evidence="14">
    <location>
        <position position="115"/>
    </location>
    <ligand>
        <name>FAD</name>
        <dbReference type="ChEBI" id="CHEBI:57692"/>
    </ligand>
</feature>
<evidence type="ECO:0000256" key="8">
    <source>
        <dbReference type="ARBA" id="ARBA00023002"/>
    </source>
</evidence>
<dbReference type="KEGG" id="slp:Slip_2184"/>
<evidence type="ECO:0000256" key="2">
    <source>
        <dbReference type="ARBA" id="ARBA00007532"/>
    </source>
</evidence>
<feature type="binding site" evidence="14">
    <location>
        <position position="309"/>
    </location>
    <ligand>
        <name>FAD</name>
        <dbReference type="ChEBI" id="CHEBI:57692"/>
    </ligand>
</feature>
<dbReference type="SUPFAM" id="SSF51905">
    <property type="entry name" value="FAD/NAD(P)-binding domain"/>
    <property type="match status" value="1"/>
</dbReference>
<comment type="similarity">
    <text evidence="2 16">Belongs to the class-I pyridine nucleotide-disulfide oxidoreductase family.</text>
</comment>
<dbReference type="PIRSF" id="PIRSF000350">
    <property type="entry name" value="Mercury_reductase_MerA"/>
    <property type="match status" value="1"/>
</dbReference>
<evidence type="ECO:0000256" key="10">
    <source>
        <dbReference type="ARBA" id="ARBA00023157"/>
    </source>
</evidence>
<keyword evidence="6 16" id="KW-0285">Flavoprotein</keyword>
<evidence type="ECO:0000259" key="18">
    <source>
        <dbReference type="Pfam" id="PF07992"/>
    </source>
</evidence>
<evidence type="ECO:0000259" key="17">
    <source>
        <dbReference type="Pfam" id="PF02852"/>
    </source>
</evidence>
<evidence type="ECO:0000256" key="15">
    <source>
        <dbReference type="PIRSR" id="PIRSR000350-4"/>
    </source>
</evidence>
<feature type="binding site" evidence="14">
    <location>
        <position position="206"/>
    </location>
    <ligand>
        <name>NAD(+)</name>
        <dbReference type="ChEBI" id="CHEBI:57540"/>
    </ligand>
</feature>
<dbReference type="FunFam" id="3.30.390.30:FF:000001">
    <property type="entry name" value="Dihydrolipoyl dehydrogenase"/>
    <property type="match status" value="1"/>
</dbReference>
<evidence type="ECO:0000256" key="5">
    <source>
        <dbReference type="ARBA" id="ARBA00022490"/>
    </source>
</evidence>
<feature type="binding site" evidence="14">
    <location>
        <position position="269"/>
    </location>
    <ligand>
        <name>NAD(+)</name>
        <dbReference type="ChEBI" id="CHEBI:57540"/>
    </ligand>
</feature>
<reference evidence="20" key="1">
    <citation type="journal article" date="2010" name="Stand. Genomic Sci.">
        <title>Complete genome sequence of Syntrophothermus lipocalidus type strain (TGB-C1T).</title>
        <authorList>
            <consortium name="US DOE Joint Genome Institute (JGI-PGF)"/>
            <person name="Djao O."/>
            <person name="Zhang X."/>
            <person name="Lucas S."/>
            <person name="Lapidus A."/>
            <person name="Glavina Del Rio T."/>
            <person name="Nolan M."/>
            <person name="Tice H."/>
            <person name="Cheng J."/>
            <person name="Han C."/>
            <person name="Tapia R."/>
            <person name="Goodwin L."/>
            <person name="Pitluck S."/>
            <person name="Liolios K."/>
            <person name="Ivanova N."/>
            <person name="Mavromatis K."/>
            <person name="Mikhailova N."/>
            <person name="Ovchinnikova G."/>
            <person name="Pati A."/>
            <person name="Brambilla E."/>
            <person name="Chen A."/>
            <person name="Palaniappan K."/>
            <person name="Land M."/>
            <person name="Hauser L."/>
            <person name="Chang Y."/>
            <person name="Jeffries C."/>
            <person name="Rohde M."/>
            <person name="Sikorski J."/>
            <person name="Spring S."/>
            <person name="Goker M."/>
            <person name="Detter J."/>
            <person name="Woyke T."/>
            <person name="Bristow J."/>
            <person name="Eisen J."/>
            <person name="Markowitz V."/>
            <person name="Hugenholtz P."/>
            <person name="Kyrpides N."/>
            <person name="Klenk H."/>
        </authorList>
    </citation>
    <scope>NUCLEOTIDE SEQUENCE [LARGE SCALE GENOMIC DNA]</scope>
    <source>
        <strain evidence="20">DSM 12680 / TGB-C1</strain>
    </source>
</reference>
<dbReference type="InterPro" id="IPR023753">
    <property type="entry name" value="FAD/NAD-binding_dom"/>
</dbReference>
<comment type="miscellaneous">
    <text evidence="16">The active site is a redox-active disulfide bond.</text>
</comment>
<dbReference type="GO" id="GO:0005737">
    <property type="term" value="C:cytoplasm"/>
    <property type="evidence" value="ECO:0007669"/>
    <property type="project" value="UniProtKB-SubCell"/>
</dbReference>
<dbReference type="PRINTS" id="PR00411">
    <property type="entry name" value="PNDRDTASEI"/>
</dbReference>
<evidence type="ECO:0000256" key="13">
    <source>
        <dbReference type="PIRSR" id="PIRSR000350-2"/>
    </source>
</evidence>
<dbReference type="eggNOG" id="COG1249">
    <property type="taxonomic scope" value="Bacteria"/>
</dbReference>
<evidence type="ECO:0000256" key="14">
    <source>
        <dbReference type="PIRSR" id="PIRSR000350-3"/>
    </source>
</evidence>
<evidence type="ECO:0000256" key="7">
    <source>
        <dbReference type="ARBA" id="ARBA00022827"/>
    </source>
</evidence>
<dbReference type="GO" id="GO:0004148">
    <property type="term" value="F:dihydrolipoyl dehydrogenase (NADH) activity"/>
    <property type="evidence" value="ECO:0007669"/>
    <property type="project" value="UniProtKB-EC"/>
</dbReference>
<dbReference type="SUPFAM" id="SSF55424">
    <property type="entry name" value="FAD/NAD-linked reductases, dimerisation (C-terminal) domain"/>
    <property type="match status" value="1"/>
</dbReference>
<keyword evidence="9 14" id="KW-0520">NAD</keyword>
<dbReference type="Gene3D" id="3.30.390.30">
    <property type="match status" value="1"/>
</dbReference>
<dbReference type="PROSITE" id="PS00076">
    <property type="entry name" value="PYRIDINE_REDOX_1"/>
    <property type="match status" value="1"/>
</dbReference>
<dbReference type="PANTHER" id="PTHR22912:SF217">
    <property type="entry name" value="DIHYDROLIPOYL DEHYDROGENASE"/>
    <property type="match status" value="1"/>
</dbReference>
<feature type="disulfide bond" description="Redox-active" evidence="15">
    <location>
        <begin position="43"/>
        <end position="48"/>
    </location>
</feature>
<evidence type="ECO:0000256" key="9">
    <source>
        <dbReference type="ARBA" id="ARBA00023027"/>
    </source>
</evidence>
<protein>
    <recommendedName>
        <fullName evidence="4 16">Dihydrolipoyl dehydrogenase</fullName>
        <ecNumber evidence="3 16">1.8.1.4</ecNumber>
    </recommendedName>
</protein>
<dbReference type="NCBIfam" id="TIGR01350">
    <property type="entry name" value="lipoamide_DH"/>
    <property type="match status" value="1"/>
</dbReference>
<dbReference type="InterPro" id="IPR016156">
    <property type="entry name" value="FAD/NAD-linked_Rdtase_dimer_sf"/>
</dbReference>
<feature type="active site" description="Proton acceptor" evidence="13">
    <location>
        <position position="440"/>
    </location>
</feature>
<dbReference type="InterPro" id="IPR012999">
    <property type="entry name" value="Pyr_OxRdtase_I_AS"/>
</dbReference>
<evidence type="ECO:0000256" key="1">
    <source>
        <dbReference type="ARBA" id="ARBA00004496"/>
    </source>
</evidence>
<evidence type="ECO:0000256" key="3">
    <source>
        <dbReference type="ARBA" id="ARBA00012608"/>
    </source>
</evidence>
<evidence type="ECO:0000256" key="4">
    <source>
        <dbReference type="ARBA" id="ARBA00016961"/>
    </source>
</evidence>
<accession>D7CJH1</accession>
<keyword evidence="11 16" id="KW-0676">Redox-active center</keyword>
<dbReference type="InterPro" id="IPR006258">
    <property type="entry name" value="Lipoamide_DH"/>
</dbReference>
<keyword evidence="7 14" id="KW-0274">FAD</keyword>
<name>D7CJH1_SYNLT</name>
<gene>
    <name evidence="19" type="ordered locus">Slip_2184</name>
</gene>
<dbReference type="GO" id="GO:0050660">
    <property type="term" value="F:flavin adenine dinucleotide binding"/>
    <property type="evidence" value="ECO:0007669"/>
    <property type="project" value="InterPro"/>
</dbReference>
<proteinExistence type="inferred from homology"/>
<feature type="domain" description="Pyridine nucleotide-disulphide oxidoreductase dimerisation" evidence="17">
    <location>
        <begin position="343"/>
        <end position="450"/>
    </location>
</feature>
<evidence type="ECO:0000256" key="12">
    <source>
        <dbReference type="ARBA" id="ARBA00049187"/>
    </source>
</evidence>
<feature type="binding site" evidence="14">
    <location>
        <begin position="183"/>
        <end position="190"/>
    </location>
    <ligand>
        <name>NAD(+)</name>
        <dbReference type="ChEBI" id="CHEBI:57540"/>
    </ligand>
</feature>
<dbReference type="HOGENOM" id="CLU_016755_0_3_9"/>
<feature type="binding site" evidence="14">
    <location>
        <position position="52"/>
    </location>
    <ligand>
        <name>FAD</name>
        <dbReference type="ChEBI" id="CHEBI:57692"/>
    </ligand>
</feature>
<dbReference type="InterPro" id="IPR050151">
    <property type="entry name" value="Class-I_Pyr_Nuc-Dis_Oxidored"/>
</dbReference>
<dbReference type="PANTHER" id="PTHR22912">
    <property type="entry name" value="DISULFIDE OXIDOREDUCTASE"/>
    <property type="match status" value="1"/>
</dbReference>
<dbReference type="PRINTS" id="PR00368">
    <property type="entry name" value="FADPNR"/>
</dbReference>
<dbReference type="Pfam" id="PF07992">
    <property type="entry name" value="Pyr_redox_2"/>
    <property type="match status" value="1"/>
</dbReference>
<dbReference type="InterPro" id="IPR001100">
    <property type="entry name" value="Pyr_nuc-diS_OxRdtase"/>
</dbReference>
<dbReference type="STRING" id="643648.Slip_2184"/>